<comment type="similarity">
    <text evidence="2">Belongs to the orbivirus VP2 family.</text>
</comment>
<evidence type="ECO:0000313" key="7">
    <source>
        <dbReference type="EMBL" id="AGZ91902.1"/>
    </source>
</evidence>
<dbReference type="Pfam" id="PF00898">
    <property type="entry name" value="Orbi_VP2"/>
    <property type="match status" value="1"/>
</dbReference>
<evidence type="ECO:0000256" key="2">
    <source>
        <dbReference type="ARBA" id="ARBA00008722"/>
    </source>
</evidence>
<keyword evidence="5" id="KW-0946">Virion</keyword>
<protein>
    <recommendedName>
        <fullName evidence="3">Outer capsid protein VP2</fullName>
    </recommendedName>
</protein>
<dbReference type="EMBL" id="KF680169">
    <property type="protein sequence ID" value="AGZ91902.1"/>
    <property type="molecule type" value="Genomic_RNA"/>
</dbReference>
<proteinExistence type="inferred from homology"/>
<evidence type="ECO:0000256" key="4">
    <source>
        <dbReference type="ARBA" id="ARBA00022561"/>
    </source>
</evidence>
<evidence type="ECO:0000313" key="8">
    <source>
        <dbReference type="Proteomes" id="UP000139640"/>
    </source>
</evidence>
<accession>U5YL16</accession>
<dbReference type="Proteomes" id="UP000139640">
    <property type="component" value="Genome"/>
</dbReference>
<dbReference type="GO" id="GO:0039625">
    <property type="term" value="C:viral inner capsid"/>
    <property type="evidence" value="ECO:0007669"/>
    <property type="project" value="UniProtKB-KW"/>
</dbReference>
<name>U5YL16_9REOV</name>
<comment type="subcellular location">
    <subcellularLocation>
        <location evidence="1">Virion</location>
    </subcellularLocation>
</comment>
<evidence type="ECO:0000256" key="6">
    <source>
        <dbReference type="ARBA" id="ARBA00022996"/>
    </source>
</evidence>
<organism evidence="7 8">
    <name type="scientific">Changuinola virus</name>
    <dbReference type="NCBI Taxonomy" id="40052"/>
    <lineage>
        <taxon>Viruses</taxon>
        <taxon>Riboviria</taxon>
        <taxon>Orthornavirae</taxon>
        <taxon>Duplornaviricota</taxon>
        <taxon>Resentoviricetes</taxon>
        <taxon>Reovirales</taxon>
        <taxon>Sedoreoviridae</taxon>
        <taxon>Orbivirus</taxon>
        <taxon>Orbivirus changuinolaense</taxon>
    </lineage>
</organism>
<evidence type="ECO:0000256" key="5">
    <source>
        <dbReference type="ARBA" id="ARBA00022844"/>
    </source>
</evidence>
<keyword evidence="6" id="KW-1153">Inner capsid protein</keyword>
<evidence type="ECO:0000256" key="3">
    <source>
        <dbReference type="ARBA" id="ARBA00015347"/>
    </source>
</evidence>
<sequence>MATEFSLAIVRLDKNRCQDKLMSNFDIVIDTSNRAEGDGYGWSIENEAIRRNIFCWARDRDIDAVIDGLPGNESYVSIPKAIDLVLGMISESNAEDHVLDTGIIKKEIEWDMNMQSQEWTVSGNSWMVDRPKVESVMGDIYAFPHHFETLSYLKMPIERARCTHDNHDVFNQNVFSSLHHIVHNTIYLIDVSYKVIVQDEALYRYPIGVICEYTTTSDMDKWLNGDFYSEKMLLNDTVGYNEAGRTLQLLGDTIIDGEGGDVPPSVVRITKKPRSTDASERTLARTADDGEYDSADSRLMETAPVLLNPSAREVQIKQLFFKNNKMSVRLERGAISVIEGRNAEDIYVAMISQPNASIQKDVISYTNVMYTEMGKHTIGFGPLTVEGEVNAAVMHQWRNDPKMKAFADFLLWNPPAHIDVNQLCKVFGEYSRGRPNNNVRYFDDDRICAKFRLTLNALYNKDGERAKVADGYGDGWKVDPIDVRAFAKIDEFDEPAFKKNPAKLGIIISSVMGGIVTEYCPIHTIRGAFMLANKMFGNVYNLLEDTFQWRIWVAEGRRGWRKRDNPRISPLTRVDVYRSTLKKGWSGVSWQFFWDDDVWVDAGGGYPFFREEVSNSCWFNEEKILKFNQDMINSDDWGEVKYEIDDLLDERGRFRNKDILKDFYLDKYKVLITPWYYGVKVLYNVIANCCYKCVPTTAHDTTPGNKNQFKHSGGQRLLVPNNWFYPFQDQFDEIVICEGKSLSDSRQPRGRLERTYVDAIARNAEFREYIGKTEVEIIETGCPISYTTSYVIWFFYMRLFNVYINYFPIDARKRFQSMDELVPVFPNVKVYKNGYTDEIRSLNEAIYQLLIDAYGAKKLTSNARCIWIKRYQSTSGEAKLKLVKDAVPKLYDQIVSDGEHIDNYFVINFLLLLSTVSSNVALEEDTYAPICYCRNAQLSIFSVKLRQTNKSNVMSQFIGYLTRFYGLKLHSGWRDADTVTKTLRRKAIDFYVGKYIVDLSPNILVNQTKHQNLNLWIGTKCDGFADALIFYQAITHPRASYFIVCICTSNSRIGVLKVELARLLSASAHTSIGYVIIRIGNGVIYDIHVVGELSVRELKRSFWGLTHDVILIKSKGKVFGNRHLVTKLMNIQS</sequence>
<reference evidence="7 8" key="1">
    <citation type="journal article" date="2014" name="J. Gen. Virol.">
        <title>Genetic and biological characterization of selected Changuinola viruses (Reoviridae, Orbivirus) from Brazil.</title>
        <authorList>
            <person name="Silva S.P."/>
            <person name="Dilcher M."/>
            <person name="Weber F."/>
            <person name="Hufert F.T."/>
            <person name="Weidmann M."/>
            <person name="Cardoso J.F."/>
            <person name="Carvalho V.L."/>
            <person name="Chiang J.O."/>
            <person name="Martins L.C."/>
            <person name="Lima C.P."/>
            <person name="Da Silva D.E."/>
            <person name="Vianez-Junior J.L."/>
            <person name="Popov V.L."/>
            <person name="Travassos da Rosa A.P."/>
            <person name="Tesh R.B."/>
            <person name="Vasconcelos P.F."/>
            <person name="Nunes M.R."/>
        </authorList>
    </citation>
    <scope>NUCLEOTIDE SEQUENCE [LARGE SCALE GENOMIC DNA]</scope>
    <source>
        <strain evidence="7">CGLV/BE AR 35646</strain>
    </source>
</reference>
<keyword evidence="4" id="KW-0167">Capsid protein</keyword>
<dbReference type="GO" id="GO:0005198">
    <property type="term" value="F:structural molecule activity"/>
    <property type="evidence" value="ECO:0007669"/>
    <property type="project" value="InterPro"/>
</dbReference>
<gene>
    <name evidence="7" type="ORF">CGLV_VP2</name>
</gene>
<dbReference type="InterPro" id="IPR001742">
    <property type="entry name" value="Capsid_VP2_Orbivir"/>
</dbReference>
<evidence type="ECO:0000256" key="1">
    <source>
        <dbReference type="ARBA" id="ARBA00004328"/>
    </source>
</evidence>